<organism evidence="2 3">
    <name type="scientific">Skeletonema marinoi</name>
    <dbReference type="NCBI Taxonomy" id="267567"/>
    <lineage>
        <taxon>Eukaryota</taxon>
        <taxon>Sar</taxon>
        <taxon>Stramenopiles</taxon>
        <taxon>Ochrophyta</taxon>
        <taxon>Bacillariophyta</taxon>
        <taxon>Coscinodiscophyceae</taxon>
        <taxon>Thalassiosirophycidae</taxon>
        <taxon>Thalassiosirales</taxon>
        <taxon>Skeletonemataceae</taxon>
        <taxon>Skeletonema</taxon>
        <taxon>Skeletonema marinoi-dohrnii complex</taxon>
    </lineage>
</organism>
<reference evidence="2" key="1">
    <citation type="submission" date="2023-06" db="EMBL/GenBank/DDBJ databases">
        <title>Survivors Of The Sea: Transcriptome response of Skeletonema marinoi to long-term dormancy.</title>
        <authorList>
            <person name="Pinder M.I.M."/>
            <person name="Kourtchenko O."/>
            <person name="Robertson E.K."/>
            <person name="Larsson T."/>
            <person name="Maumus F."/>
            <person name="Osuna-Cruz C.M."/>
            <person name="Vancaester E."/>
            <person name="Stenow R."/>
            <person name="Vandepoele K."/>
            <person name="Ploug H."/>
            <person name="Bruchert V."/>
            <person name="Godhe A."/>
            <person name="Topel M."/>
        </authorList>
    </citation>
    <scope>NUCLEOTIDE SEQUENCE</scope>
    <source>
        <strain evidence="2">R05AC</strain>
    </source>
</reference>
<sequence>MSSCCSPTGEEMSNQTTFLDTFKSGSKRFATLVADTGAKTMLKTDVAFLERDIKNRKHTFGIQIYEILQSNTKSSSTSDTVFSASDDIQTAFEECKLDVETLEKKIEKKREEMVNIGDGQQQQQPQQQQQQHDEGGGDGESVSGRNAELESGILPGY</sequence>
<name>A0AAD8XU14_9STRA</name>
<proteinExistence type="predicted"/>
<evidence type="ECO:0000313" key="2">
    <source>
        <dbReference type="EMBL" id="KAK1733460.1"/>
    </source>
</evidence>
<evidence type="ECO:0000256" key="1">
    <source>
        <dbReference type="SAM" id="MobiDB-lite"/>
    </source>
</evidence>
<keyword evidence="3" id="KW-1185">Reference proteome</keyword>
<protein>
    <submittedName>
        <fullName evidence="2">Uncharacterized protein</fullName>
    </submittedName>
</protein>
<gene>
    <name evidence="2" type="ORF">QTG54_015875</name>
</gene>
<accession>A0AAD8XU14</accession>
<feature type="compositionally biased region" description="Low complexity" evidence="1">
    <location>
        <begin position="117"/>
        <end position="130"/>
    </location>
</feature>
<feature type="region of interest" description="Disordered" evidence="1">
    <location>
        <begin position="110"/>
        <end position="157"/>
    </location>
</feature>
<comment type="caution">
    <text evidence="2">The sequence shown here is derived from an EMBL/GenBank/DDBJ whole genome shotgun (WGS) entry which is preliminary data.</text>
</comment>
<evidence type="ECO:0000313" key="3">
    <source>
        <dbReference type="Proteomes" id="UP001224775"/>
    </source>
</evidence>
<dbReference type="AlphaFoldDB" id="A0AAD8XU14"/>
<dbReference type="Proteomes" id="UP001224775">
    <property type="component" value="Unassembled WGS sequence"/>
</dbReference>
<dbReference type="EMBL" id="JATAAI010000049">
    <property type="protein sequence ID" value="KAK1733460.1"/>
    <property type="molecule type" value="Genomic_DNA"/>
</dbReference>